<evidence type="ECO:0000256" key="1">
    <source>
        <dbReference type="SAM" id="Phobius"/>
    </source>
</evidence>
<keyword evidence="1" id="KW-0472">Membrane</keyword>
<comment type="caution">
    <text evidence="2">The sequence shown here is derived from an EMBL/GenBank/DDBJ whole genome shotgun (WGS) entry which is preliminary data.</text>
</comment>
<keyword evidence="1" id="KW-0812">Transmembrane</keyword>
<gene>
    <name evidence="2" type="ORF">TIFTF001_012820</name>
</gene>
<name>A0AA88A2D8_FICCA</name>
<dbReference type="EMBL" id="BTGU01000016">
    <property type="protein sequence ID" value="GMN43605.1"/>
    <property type="molecule type" value="Genomic_DNA"/>
</dbReference>
<proteinExistence type="predicted"/>
<dbReference type="AlphaFoldDB" id="A0AA88A2D8"/>
<reference evidence="2" key="1">
    <citation type="submission" date="2023-07" db="EMBL/GenBank/DDBJ databases">
        <title>draft genome sequence of fig (Ficus carica).</title>
        <authorList>
            <person name="Takahashi T."/>
            <person name="Nishimura K."/>
        </authorList>
    </citation>
    <scope>NUCLEOTIDE SEQUENCE</scope>
</reference>
<dbReference type="Proteomes" id="UP001187192">
    <property type="component" value="Unassembled WGS sequence"/>
</dbReference>
<keyword evidence="1" id="KW-1133">Transmembrane helix</keyword>
<evidence type="ECO:0000313" key="3">
    <source>
        <dbReference type="Proteomes" id="UP001187192"/>
    </source>
</evidence>
<keyword evidence="3" id="KW-1185">Reference proteome</keyword>
<evidence type="ECO:0000313" key="2">
    <source>
        <dbReference type="EMBL" id="GMN43605.1"/>
    </source>
</evidence>
<accession>A0AA88A2D8</accession>
<feature type="transmembrane region" description="Helical" evidence="1">
    <location>
        <begin position="12"/>
        <end position="32"/>
    </location>
</feature>
<organism evidence="2 3">
    <name type="scientific">Ficus carica</name>
    <name type="common">Common fig</name>
    <dbReference type="NCBI Taxonomy" id="3494"/>
    <lineage>
        <taxon>Eukaryota</taxon>
        <taxon>Viridiplantae</taxon>
        <taxon>Streptophyta</taxon>
        <taxon>Embryophyta</taxon>
        <taxon>Tracheophyta</taxon>
        <taxon>Spermatophyta</taxon>
        <taxon>Magnoliopsida</taxon>
        <taxon>eudicotyledons</taxon>
        <taxon>Gunneridae</taxon>
        <taxon>Pentapetalae</taxon>
        <taxon>rosids</taxon>
        <taxon>fabids</taxon>
        <taxon>Rosales</taxon>
        <taxon>Moraceae</taxon>
        <taxon>Ficeae</taxon>
        <taxon>Ficus</taxon>
    </lineage>
</organism>
<sequence>MIGGGEMVEMLGGTRFGVVGVAGFAIVLVGVLEKGRR</sequence>
<protein>
    <submittedName>
        <fullName evidence="2">Uncharacterized protein</fullName>
    </submittedName>
</protein>